<organism evidence="2 3">
    <name type="scientific">Aetokthonos hydrillicola Thurmond2011</name>
    <dbReference type="NCBI Taxonomy" id="2712845"/>
    <lineage>
        <taxon>Bacteria</taxon>
        <taxon>Bacillati</taxon>
        <taxon>Cyanobacteriota</taxon>
        <taxon>Cyanophyceae</taxon>
        <taxon>Nostocales</taxon>
        <taxon>Hapalosiphonaceae</taxon>
        <taxon>Aetokthonos</taxon>
    </lineage>
</organism>
<dbReference type="Proteomes" id="UP000667802">
    <property type="component" value="Unassembled WGS sequence"/>
</dbReference>
<dbReference type="EMBL" id="JAALHA020000023">
    <property type="protein sequence ID" value="MDR9899243.1"/>
    <property type="molecule type" value="Genomic_DNA"/>
</dbReference>
<name>A0AAP5ICX9_9CYAN</name>
<feature type="signal peptide" evidence="1">
    <location>
        <begin position="1"/>
        <end position="33"/>
    </location>
</feature>
<accession>A0AAP5ICX9</accession>
<feature type="chain" id="PRO_5042826441" evidence="1">
    <location>
        <begin position="34"/>
        <end position="268"/>
    </location>
</feature>
<evidence type="ECO:0000313" key="3">
    <source>
        <dbReference type="Proteomes" id="UP000667802"/>
    </source>
</evidence>
<keyword evidence="3" id="KW-1185">Reference proteome</keyword>
<evidence type="ECO:0000313" key="2">
    <source>
        <dbReference type="EMBL" id="MDR9899243.1"/>
    </source>
</evidence>
<reference evidence="3" key="1">
    <citation type="journal article" date="2021" name="Science">
        <title>Hunting the eagle killer: A cyanobacterial neurotoxin causes vacuolar myelinopathy.</title>
        <authorList>
            <person name="Breinlinger S."/>
            <person name="Phillips T.J."/>
            <person name="Haram B.N."/>
            <person name="Mares J."/>
            <person name="Martinez Yerena J.A."/>
            <person name="Hrouzek P."/>
            <person name="Sobotka R."/>
            <person name="Henderson W.M."/>
            <person name="Schmieder P."/>
            <person name="Williams S.M."/>
            <person name="Lauderdale J.D."/>
            <person name="Wilde H.D."/>
            <person name="Gerrin W."/>
            <person name="Kust A."/>
            <person name="Washington J.W."/>
            <person name="Wagner C."/>
            <person name="Geier B."/>
            <person name="Liebeke M."/>
            <person name="Enke H."/>
            <person name="Niedermeyer T.H.J."/>
            <person name="Wilde S.B."/>
        </authorList>
    </citation>
    <scope>NUCLEOTIDE SEQUENCE [LARGE SCALE GENOMIC DNA]</scope>
    <source>
        <strain evidence="3">Thurmond2011</strain>
    </source>
</reference>
<gene>
    <name evidence="2" type="ORF">G7B40_032485</name>
</gene>
<keyword evidence="1" id="KW-0732">Signal</keyword>
<dbReference type="AlphaFoldDB" id="A0AAP5ICX9"/>
<protein>
    <submittedName>
        <fullName evidence="2">Uncharacterized protein</fullName>
    </submittedName>
</protein>
<proteinExistence type="predicted"/>
<evidence type="ECO:0000256" key="1">
    <source>
        <dbReference type="SAM" id="SignalP"/>
    </source>
</evidence>
<dbReference type="RefSeq" id="WP_208352976.1">
    <property type="nucleotide sequence ID" value="NZ_JAALHA020000023.1"/>
</dbReference>
<sequence>MTIKKTVSLAKSIAAIVGLTALTVLKVSPPANAESFTCGPGHYWVETCPAGLNEFNDSVSINIRVSGGPYEGLSFVTQLSGQAQILRGWPVSKLVKNGNSWTWQNGEIKTEIVNLTATGASPLSPSITVVAGDGVPDLVASPSSRKSLYSSGSITQKTDNLSLADSVFNVFLEIQGTPEGTLHNNTPITLHTVTPLTQFPQNSIEYVSTDTITLYNADGLEIAKLVPDSAGRSVVLTLTKRLSSEHKEQERDISWNWGRGKSSLKTDD</sequence>
<comment type="caution">
    <text evidence="2">The sequence shown here is derived from an EMBL/GenBank/DDBJ whole genome shotgun (WGS) entry which is preliminary data.</text>
</comment>